<evidence type="ECO:0000256" key="1">
    <source>
        <dbReference type="SAM" id="MobiDB-lite"/>
    </source>
</evidence>
<protein>
    <submittedName>
        <fullName evidence="2">Uncharacterized protein</fullName>
    </submittedName>
</protein>
<reference evidence="3" key="1">
    <citation type="journal article" date="2013" name="Science">
        <title>The Amborella genome and the evolution of flowering plants.</title>
        <authorList>
            <consortium name="Amborella Genome Project"/>
        </authorList>
    </citation>
    <scope>NUCLEOTIDE SEQUENCE [LARGE SCALE GENOMIC DNA]</scope>
</reference>
<dbReference type="HOGENOM" id="CLU_2963919_0_0_1"/>
<organism evidence="2 3">
    <name type="scientific">Amborella trichopoda</name>
    <dbReference type="NCBI Taxonomy" id="13333"/>
    <lineage>
        <taxon>Eukaryota</taxon>
        <taxon>Viridiplantae</taxon>
        <taxon>Streptophyta</taxon>
        <taxon>Embryophyta</taxon>
        <taxon>Tracheophyta</taxon>
        <taxon>Spermatophyta</taxon>
        <taxon>Magnoliopsida</taxon>
        <taxon>Amborellales</taxon>
        <taxon>Amborellaceae</taxon>
        <taxon>Amborella</taxon>
    </lineage>
</organism>
<dbReference type="Gramene" id="ERN18774">
    <property type="protein sequence ID" value="ERN18774"/>
    <property type="gene ID" value="AMTR_s00067p00063400"/>
</dbReference>
<keyword evidence="3" id="KW-1185">Reference proteome</keyword>
<dbReference type="EMBL" id="KI392078">
    <property type="protein sequence ID" value="ERN18774.1"/>
    <property type="molecule type" value="Genomic_DNA"/>
</dbReference>
<dbReference type="AlphaFoldDB" id="U5D8G9"/>
<evidence type="ECO:0000313" key="3">
    <source>
        <dbReference type="Proteomes" id="UP000017836"/>
    </source>
</evidence>
<dbReference type="Proteomes" id="UP000017836">
    <property type="component" value="Unassembled WGS sequence"/>
</dbReference>
<accession>U5D8G9</accession>
<proteinExistence type="predicted"/>
<feature type="compositionally biased region" description="Basic and acidic residues" evidence="1">
    <location>
        <begin position="1"/>
        <end position="25"/>
    </location>
</feature>
<sequence length="59" mass="6949">MWSGEERGMWPRGETEVAMRGERDVAKRRKRRGHGGREKWPRRAHALSFFGHVTESIQT</sequence>
<gene>
    <name evidence="2" type="ORF">AMTR_s00067p00063400</name>
</gene>
<feature type="region of interest" description="Disordered" evidence="1">
    <location>
        <begin position="1"/>
        <end position="40"/>
    </location>
</feature>
<evidence type="ECO:0000313" key="2">
    <source>
        <dbReference type="EMBL" id="ERN18774.1"/>
    </source>
</evidence>
<name>U5D8G9_AMBTC</name>